<protein>
    <submittedName>
        <fullName evidence="1">Uncharacterized protein</fullName>
    </submittedName>
</protein>
<proteinExistence type="predicted"/>
<organism evidence="1 2">
    <name type="scientific">Corallococcus llansteffanensis</name>
    <dbReference type="NCBI Taxonomy" id="2316731"/>
    <lineage>
        <taxon>Bacteria</taxon>
        <taxon>Pseudomonadati</taxon>
        <taxon>Myxococcota</taxon>
        <taxon>Myxococcia</taxon>
        <taxon>Myxococcales</taxon>
        <taxon>Cystobacterineae</taxon>
        <taxon>Myxococcaceae</taxon>
        <taxon>Corallococcus</taxon>
    </lineage>
</organism>
<keyword evidence="2" id="KW-1185">Reference proteome</keyword>
<sequence length="269" mass="28372">MPPDDARVVLGNENGRLVHRGTVAVRGPCAPSREEVLGLGLTEPHACALEFVLAWFGSPFDAVAWDSQSGGELRWGAWPLSGPTLITALAHWKRREPAAFEARLGRLGIDVTPEHPPEPAALRLQGLRSAPPTEGCEALALLGEDPRLVAALAQAGRERGAQLAQLESLLAQVLRPLLASGAPGAAPMDATGGPFSTARALALLFHAELRLGRRGVTRLMAHARERAGQPASGEHAGELFAESLRAAGRGREAAEVWRILASPELADAP</sequence>
<comment type="caution">
    <text evidence="1">The sequence shown here is derived from an EMBL/GenBank/DDBJ whole genome shotgun (WGS) entry which is preliminary data.</text>
</comment>
<accession>A0A3A8PC78</accession>
<name>A0A3A8PC78_9BACT</name>
<evidence type="ECO:0000313" key="1">
    <source>
        <dbReference type="EMBL" id="RKH50072.1"/>
    </source>
</evidence>
<evidence type="ECO:0000313" key="2">
    <source>
        <dbReference type="Proteomes" id="UP000272888"/>
    </source>
</evidence>
<dbReference type="AlphaFoldDB" id="A0A3A8PC78"/>
<dbReference type="Proteomes" id="UP000272888">
    <property type="component" value="Unassembled WGS sequence"/>
</dbReference>
<reference evidence="2" key="1">
    <citation type="submission" date="2018-09" db="EMBL/GenBank/DDBJ databases">
        <authorList>
            <person name="Livingstone P.G."/>
            <person name="Whitworth D.E."/>
        </authorList>
    </citation>
    <scope>NUCLEOTIDE SEQUENCE [LARGE SCALE GENOMIC DNA]</scope>
    <source>
        <strain evidence="2">CA051B</strain>
    </source>
</reference>
<dbReference type="EMBL" id="RAWB01000437">
    <property type="protein sequence ID" value="RKH50072.1"/>
    <property type="molecule type" value="Genomic_DNA"/>
</dbReference>
<gene>
    <name evidence="1" type="ORF">D7V93_31065</name>
</gene>